<accession>A0A0L0P2T1</accession>
<keyword evidence="2" id="KW-0040">ANK repeat</keyword>
<dbReference type="GO" id="GO:0000981">
    <property type="term" value="F:DNA-binding transcription factor activity, RNA polymerase II-specific"/>
    <property type="evidence" value="ECO:0007669"/>
    <property type="project" value="UniProtKB-ARBA"/>
</dbReference>
<dbReference type="PANTHER" id="PTHR43828">
    <property type="entry name" value="ASPARAGINASE"/>
    <property type="match status" value="1"/>
</dbReference>
<dbReference type="SUPFAM" id="SSF54616">
    <property type="entry name" value="DNA-binding domain of Mlu1-box binding protein MBP1"/>
    <property type="match status" value="1"/>
</dbReference>
<dbReference type="GO" id="GO:0003677">
    <property type="term" value="F:DNA binding"/>
    <property type="evidence" value="ECO:0007669"/>
    <property type="project" value="InterPro"/>
</dbReference>
<reference evidence="6" key="1">
    <citation type="journal article" date="2015" name="BMC Genomics">
        <title>Draft genome of a commonly misdiagnosed multidrug resistant pathogen Candida auris.</title>
        <authorList>
            <person name="Chatterjee S."/>
            <person name="Alampalli S.V."/>
            <person name="Nageshan R.K."/>
            <person name="Chettiar S.T."/>
            <person name="Joshi S."/>
            <person name="Tatu U.S."/>
        </authorList>
    </citation>
    <scope>NUCLEOTIDE SEQUENCE [LARGE SCALE GENOMIC DNA]</scope>
    <source>
        <strain evidence="6">6684</strain>
    </source>
</reference>
<dbReference type="SUPFAM" id="SSF48403">
    <property type="entry name" value="Ankyrin repeat"/>
    <property type="match status" value="1"/>
</dbReference>
<name>A0A0L0P2T1_CANAR</name>
<keyword evidence="1" id="KW-0677">Repeat</keyword>
<sequence>MESPQHIGDSTTNSISNQLSGTHLQKKNANLTPPSESASWSTKVYSSIYSGEKYMELLIELRNGDTLSTTLSILRRVQDSYVNVVQMLEVMIYLGYLNRGQAESFIDDKICNNPQYYKGGDSDDEYRYNDYRSHEVSQLRGIWVPYDKAVLIALENNIYNILKSLLLIDVHSFDKLPKKPDSNNGSLKRDSEEDMLKTLDGSPTKRRKTQIASSPKAIKAALESNTNYPYCLPPSTFMEKDVDIVLEVKLKFSEIFKNDGELSAELTTADIQKMFQSIVDKCSTRSQLPIAMLDVPLDSQGKTALHYAATLASNLVGIFIELGICSPIRGDNDGESPLVSAILVTNAMEKGNYVTMLDKWLWPNLWLFDKKKKSFLHHLIVLATKNLKASKYYLSKTVLWMVQNADKEKNLKNLCNVIVNAQESEAGNTALHLAGEFELNWFIYVLLELQADPQIANKVGLRPAEFDSVKEVMKIRENYRNHVDSVTATKALFETLGVEGEEDEYILELICTGVEFLNKIGGYPEVGSMEEEQDIPEKGVKHDELPKSLSHSERIFKSIQDLMSTTNEEYTKVINSKKKEINLLNKELRGATIITANNRFIAKKILQKVSEIDTMKLQLANIMEKLQVLKKKLPEGNDDEDIFNDDISNSELVKFDADEPFIIKAIYDKVANNEEIESTPELLDSLPSAAVLQARLNAYREVNFDLEKELESLLNYDTLTAKFKKVVSYCTGVDINEVDELLDGLLEAVEGQQ</sequence>
<dbReference type="InterPro" id="IPR036887">
    <property type="entry name" value="HTH_APSES_sf"/>
</dbReference>
<dbReference type="VEuPathDB" id="FungiDB:CJI97_002986"/>
<dbReference type="GO" id="GO:0030907">
    <property type="term" value="C:MBF transcription complex"/>
    <property type="evidence" value="ECO:0007669"/>
    <property type="project" value="TreeGrafter"/>
</dbReference>
<dbReference type="PANTHER" id="PTHR43828:SF3">
    <property type="entry name" value="CHROMO DOMAIN-CONTAINING PROTEIN"/>
    <property type="match status" value="1"/>
</dbReference>
<dbReference type="SMART" id="SM01252">
    <property type="entry name" value="KilA-N"/>
    <property type="match status" value="1"/>
</dbReference>
<dbReference type="AlphaFoldDB" id="A0A0L0P2T1"/>
<dbReference type="VEuPathDB" id="FungiDB:QG37_02227"/>
<dbReference type="GO" id="GO:0033309">
    <property type="term" value="C:SBF transcription complex"/>
    <property type="evidence" value="ECO:0007669"/>
    <property type="project" value="TreeGrafter"/>
</dbReference>
<dbReference type="VEuPathDB" id="FungiDB:CJJ07_001031"/>
<dbReference type="VEuPathDB" id="FungiDB:B9J08_002912"/>
<evidence type="ECO:0000256" key="1">
    <source>
        <dbReference type="ARBA" id="ARBA00022737"/>
    </source>
</evidence>
<evidence type="ECO:0000259" key="4">
    <source>
        <dbReference type="PROSITE" id="PS51299"/>
    </source>
</evidence>
<feature type="region of interest" description="Disordered" evidence="3">
    <location>
        <begin position="179"/>
        <end position="210"/>
    </location>
</feature>
<dbReference type="VEuPathDB" id="FungiDB:CJI96_0000749"/>
<dbReference type="Gene3D" id="1.25.40.20">
    <property type="entry name" value="Ankyrin repeat-containing domain"/>
    <property type="match status" value="1"/>
</dbReference>
<dbReference type="Gene3D" id="3.10.260.10">
    <property type="entry name" value="Transcription regulator HTH, APSES-type DNA-binding domain"/>
    <property type="match status" value="1"/>
</dbReference>
<evidence type="ECO:0000313" key="6">
    <source>
        <dbReference type="Proteomes" id="UP000037122"/>
    </source>
</evidence>
<feature type="domain" description="HTH APSES-type" evidence="4">
    <location>
        <begin position="44"/>
        <end position="177"/>
    </location>
</feature>
<protein>
    <recommendedName>
        <fullName evidence="4">HTH APSES-type domain-containing protein</fullName>
    </recommendedName>
</protein>
<dbReference type="InterPro" id="IPR003163">
    <property type="entry name" value="Tscrpt_reg_HTH_APSES-type"/>
</dbReference>
<dbReference type="InterPro" id="IPR018004">
    <property type="entry name" value="KilA/APSES_HTH"/>
</dbReference>
<comment type="caution">
    <text evidence="5">The sequence shown here is derived from an EMBL/GenBank/DDBJ whole genome shotgun (WGS) entry which is preliminary data.</text>
</comment>
<evidence type="ECO:0000256" key="3">
    <source>
        <dbReference type="SAM" id="MobiDB-lite"/>
    </source>
</evidence>
<dbReference type="InterPro" id="IPR051642">
    <property type="entry name" value="SWI6-like"/>
</dbReference>
<evidence type="ECO:0000256" key="2">
    <source>
        <dbReference type="ARBA" id="ARBA00023043"/>
    </source>
</evidence>
<dbReference type="EMBL" id="LGST01000017">
    <property type="protein sequence ID" value="KNE00697.1"/>
    <property type="molecule type" value="Genomic_DNA"/>
</dbReference>
<feature type="compositionally biased region" description="Basic and acidic residues" evidence="3">
    <location>
        <begin position="179"/>
        <end position="197"/>
    </location>
</feature>
<gene>
    <name evidence="5" type="ORF">QG37_02227</name>
</gene>
<organism evidence="5 6">
    <name type="scientific">Candidozyma auris</name>
    <name type="common">Yeast</name>
    <name type="synonym">Candida auris</name>
    <dbReference type="NCBI Taxonomy" id="498019"/>
    <lineage>
        <taxon>Eukaryota</taxon>
        <taxon>Fungi</taxon>
        <taxon>Dikarya</taxon>
        <taxon>Ascomycota</taxon>
        <taxon>Saccharomycotina</taxon>
        <taxon>Pichiomycetes</taxon>
        <taxon>Metschnikowiaceae</taxon>
        <taxon>Candidozyma</taxon>
    </lineage>
</organism>
<dbReference type="VEuPathDB" id="FungiDB:CJJ09_001186"/>
<dbReference type="GO" id="GO:0003713">
    <property type="term" value="F:transcription coactivator activity"/>
    <property type="evidence" value="ECO:0007669"/>
    <property type="project" value="TreeGrafter"/>
</dbReference>
<dbReference type="InterPro" id="IPR036770">
    <property type="entry name" value="Ankyrin_rpt-contain_sf"/>
</dbReference>
<evidence type="ECO:0000313" key="5">
    <source>
        <dbReference type="EMBL" id="KNE00697.1"/>
    </source>
</evidence>
<dbReference type="Proteomes" id="UP000037122">
    <property type="component" value="Unassembled WGS sequence"/>
</dbReference>
<proteinExistence type="predicted"/>
<dbReference type="PROSITE" id="PS51299">
    <property type="entry name" value="HTH_APSES"/>
    <property type="match status" value="1"/>
</dbReference>